<organism evidence="2 3">
    <name type="scientific">Cetobacterium somerae ATCC BAA-474</name>
    <dbReference type="NCBI Taxonomy" id="1319815"/>
    <lineage>
        <taxon>Bacteria</taxon>
        <taxon>Fusobacteriati</taxon>
        <taxon>Fusobacteriota</taxon>
        <taxon>Fusobacteriia</taxon>
        <taxon>Fusobacteriales</taxon>
        <taxon>Fusobacteriaceae</taxon>
        <taxon>Cetobacterium</taxon>
    </lineage>
</organism>
<comment type="caution">
    <text evidence="2">The sequence shown here is derived from an EMBL/GenBank/DDBJ whole genome shotgun (WGS) entry which is preliminary data.</text>
</comment>
<dbReference type="EMBL" id="AXZF01000017">
    <property type="protein sequence ID" value="ERT69593.1"/>
    <property type="molecule type" value="Genomic_DNA"/>
</dbReference>
<keyword evidence="1" id="KW-0472">Membrane</keyword>
<evidence type="ECO:0000313" key="2">
    <source>
        <dbReference type="EMBL" id="ERT69593.1"/>
    </source>
</evidence>
<dbReference type="HOGENOM" id="CLU_3115975_0_0_0"/>
<reference evidence="2 3" key="1">
    <citation type="submission" date="2013-08" db="EMBL/GenBank/DDBJ databases">
        <authorList>
            <person name="Weinstock G."/>
            <person name="Sodergren E."/>
            <person name="Wylie T."/>
            <person name="Fulton L."/>
            <person name="Fulton R."/>
            <person name="Fronick C."/>
            <person name="O'Laughlin M."/>
            <person name="Godfrey J."/>
            <person name="Miner T."/>
            <person name="Herter B."/>
            <person name="Appelbaum E."/>
            <person name="Cordes M."/>
            <person name="Lek S."/>
            <person name="Wollam A."/>
            <person name="Pepin K.H."/>
            <person name="Palsikar V.B."/>
            <person name="Mitreva M."/>
            <person name="Wilson R.K."/>
        </authorList>
    </citation>
    <scope>NUCLEOTIDE SEQUENCE [LARGE SCALE GENOMIC DNA]</scope>
    <source>
        <strain evidence="2 3">ATCC BAA-474</strain>
    </source>
</reference>
<name>U7VFJ4_9FUSO</name>
<proteinExistence type="predicted"/>
<keyword evidence="1" id="KW-0812">Transmembrane</keyword>
<accession>U7VFJ4</accession>
<keyword evidence="1" id="KW-1133">Transmembrane helix</keyword>
<keyword evidence="3" id="KW-1185">Reference proteome</keyword>
<dbReference type="Proteomes" id="UP000017081">
    <property type="component" value="Unassembled WGS sequence"/>
</dbReference>
<gene>
    <name evidence="2" type="ORF">HMPREF0202_00489</name>
</gene>
<sequence>MNLKNYFFMIIILTIVPIKTTYRNRVLVKYVKVSTSENKVQFRVLKVERR</sequence>
<protein>
    <submittedName>
        <fullName evidence="2">Uncharacterized protein</fullName>
    </submittedName>
</protein>
<dbReference type="AlphaFoldDB" id="U7VFJ4"/>
<evidence type="ECO:0000313" key="3">
    <source>
        <dbReference type="Proteomes" id="UP000017081"/>
    </source>
</evidence>
<feature type="transmembrane region" description="Helical" evidence="1">
    <location>
        <begin position="6"/>
        <end position="22"/>
    </location>
</feature>
<evidence type="ECO:0000256" key="1">
    <source>
        <dbReference type="SAM" id="Phobius"/>
    </source>
</evidence>